<dbReference type="AlphaFoldDB" id="A0A2S8SPJ2"/>
<gene>
    <name evidence="2" type="ORF">B1R32_1231</name>
</gene>
<organism evidence="2 3">
    <name type="scientific">Abditibacterium utsteinense</name>
    <dbReference type="NCBI Taxonomy" id="1960156"/>
    <lineage>
        <taxon>Bacteria</taxon>
        <taxon>Pseudomonadati</taxon>
        <taxon>Abditibacteriota</taxon>
        <taxon>Abditibacteriia</taxon>
        <taxon>Abditibacteriales</taxon>
        <taxon>Abditibacteriaceae</taxon>
        <taxon>Abditibacterium</taxon>
    </lineage>
</organism>
<comment type="caution">
    <text evidence="2">The sequence shown here is derived from an EMBL/GenBank/DDBJ whole genome shotgun (WGS) entry which is preliminary data.</text>
</comment>
<dbReference type="EMBL" id="NIGF01000023">
    <property type="protein sequence ID" value="PQV62717.1"/>
    <property type="molecule type" value="Genomic_DNA"/>
</dbReference>
<name>A0A2S8SPJ2_9BACT</name>
<evidence type="ECO:0000313" key="2">
    <source>
        <dbReference type="EMBL" id="PQV62717.1"/>
    </source>
</evidence>
<proteinExistence type="predicted"/>
<reference evidence="2 3" key="1">
    <citation type="journal article" date="2018" name="Syst. Appl. Microbiol.">
        <title>Abditibacterium utsteinense sp. nov., the first cultivated member of candidate phylum FBP, isolated from ice-free Antarctic soil samples.</title>
        <authorList>
            <person name="Tahon G."/>
            <person name="Tytgat B."/>
            <person name="Lebbe L."/>
            <person name="Carlier A."/>
            <person name="Willems A."/>
        </authorList>
    </citation>
    <scope>NUCLEOTIDE SEQUENCE [LARGE SCALE GENOMIC DNA]</scope>
    <source>
        <strain evidence="2 3">LMG 29911</strain>
    </source>
</reference>
<evidence type="ECO:0000313" key="3">
    <source>
        <dbReference type="Proteomes" id="UP000237684"/>
    </source>
</evidence>
<keyword evidence="3" id="KW-1185">Reference proteome</keyword>
<keyword evidence="1" id="KW-0732">Signal</keyword>
<evidence type="ECO:0000256" key="1">
    <source>
        <dbReference type="SAM" id="SignalP"/>
    </source>
</evidence>
<dbReference type="Proteomes" id="UP000237684">
    <property type="component" value="Unassembled WGS sequence"/>
</dbReference>
<accession>A0A2S8SPJ2</accession>
<dbReference type="RefSeq" id="WP_123580835.1">
    <property type="nucleotide sequence ID" value="NZ_NIGF01000023.1"/>
</dbReference>
<feature type="chain" id="PRO_5015478835" evidence="1">
    <location>
        <begin position="24"/>
        <end position="217"/>
    </location>
</feature>
<dbReference type="InParanoid" id="A0A2S8SPJ2"/>
<feature type="signal peptide" evidence="1">
    <location>
        <begin position="1"/>
        <end position="23"/>
    </location>
</feature>
<sequence length="217" mass="22825">MKNSMFKLLPLLGTMFVTAPAWAGSWSLAPLEYSGTSSGGPGWGHQGNKMDWAYGGWSGDDGEFQGASTSNFGPGQTQSGSATGHFILVLRWTPSIANETIPLRVGVVIQQTASGGGGRLDRSAMYGLKSATPGTVTLSTQVTTPGGQSFSDSSHLTQRSDGNYYYSSFAQHPPLIAMVGTRNAEVQPNGSYLVRYPLPSVKGTFTVKGGSFEVETG</sequence>
<protein>
    <submittedName>
        <fullName evidence="2">Uncharacterized protein</fullName>
    </submittedName>
</protein>